<evidence type="ECO:0000256" key="1">
    <source>
        <dbReference type="SAM" id="Phobius"/>
    </source>
</evidence>
<keyword evidence="3" id="KW-1185">Reference proteome</keyword>
<keyword evidence="1" id="KW-1133">Transmembrane helix</keyword>
<gene>
    <name evidence="2" type="ORF">AUC68_12940</name>
</gene>
<comment type="caution">
    <text evidence="2">The sequence shown here is derived from an EMBL/GenBank/DDBJ whole genome shotgun (WGS) entry which is preliminary data.</text>
</comment>
<organism evidence="2 3">
    <name type="scientific">Methyloceanibacter methanicus</name>
    <dbReference type="NCBI Taxonomy" id="1774968"/>
    <lineage>
        <taxon>Bacteria</taxon>
        <taxon>Pseudomonadati</taxon>
        <taxon>Pseudomonadota</taxon>
        <taxon>Alphaproteobacteria</taxon>
        <taxon>Hyphomicrobiales</taxon>
        <taxon>Hyphomicrobiaceae</taxon>
        <taxon>Methyloceanibacter</taxon>
    </lineage>
</organism>
<keyword evidence="1" id="KW-0472">Membrane</keyword>
<protein>
    <recommendedName>
        <fullName evidence="4">DUF2842 domain-containing protein</fullName>
    </recommendedName>
</protein>
<proteinExistence type="predicted"/>
<dbReference type="RefSeq" id="WP_069436118.1">
    <property type="nucleotide sequence ID" value="NZ_LPWG01000003.1"/>
</dbReference>
<dbReference type="InterPro" id="IPR021265">
    <property type="entry name" value="DUF2842"/>
</dbReference>
<sequence>MSGRSLKLVGTVVLLVFLAVYVVIAAAIGSGRIAEANGFAQFGYFLVAGLLWVAPAALLIRWMAKPD</sequence>
<evidence type="ECO:0000313" key="3">
    <source>
        <dbReference type="Proteomes" id="UP000094501"/>
    </source>
</evidence>
<dbReference type="Pfam" id="PF11003">
    <property type="entry name" value="DUF2842"/>
    <property type="match status" value="1"/>
</dbReference>
<keyword evidence="1" id="KW-0812">Transmembrane</keyword>
<dbReference type="Proteomes" id="UP000094501">
    <property type="component" value="Unassembled WGS sequence"/>
</dbReference>
<reference evidence="2 3" key="1">
    <citation type="journal article" date="2016" name="Environ. Microbiol.">
        <title>New Methyloceanibacter diversity from North Sea sediments includes methanotroph containing solely the soluble methane monooxygenase.</title>
        <authorList>
            <person name="Vekeman B."/>
            <person name="Kerckhof F.M."/>
            <person name="Cremers G."/>
            <person name="de Vos P."/>
            <person name="Vandamme P."/>
            <person name="Boon N."/>
            <person name="Op den Camp H.J."/>
            <person name="Heylen K."/>
        </authorList>
    </citation>
    <scope>NUCLEOTIDE SEQUENCE [LARGE SCALE GENOMIC DNA]</scope>
    <source>
        <strain evidence="2 3">R-67174</strain>
    </source>
</reference>
<dbReference type="STRING" id="1774968.AUC68_12940"/>
<dbReference type="AlphaFoldDB" id="A0A1E3W4Y5"/>
<name>A0A1E3W4Y5_9HYPH</name>
<accession>A0A1E3W4Y5</accession>
<dbReference type="EMBL" id="LPWG01000003">
    <property type="protein sequence ID" value="ODS00851.1"/>
    <property type="molecule type" value="Genomic_DNA"/>
</dbReference>
<feature type="transmembrane region" description="Helical" evidence="1">
    <location>
        <begin position="41"/>
        <end position="64"/>
    </location>
</feature>
<dbReference type="OrthoDB" id="7510023at2"/>
<evidence type="ECO:0000313" key="2">
    <source>
        <dbReference type="EMBL" id="ODS00851.1"/>
    </source>
</evidence>
<evidence type="ECO:0008006" key="4">
    <source>
        <dbReference type="Google" id="ProtNLM"/>
    </source>
</evidence>